<keyword evidence="2 6" id="KW-0238">DNA-binding</keyword>
<feature type="transmembrane region" description="Helical" evidence="4">
    <location>
        <begin position="70"/>
        <end position="90"/>
    </location>
</feature>
<dbReference type="EMBL" id="FUZT01000009">
    <property type="protein sequence ID" value="SKC81059.1"/>
    <property type="molecule type" value="Genomic_DNA"/>
</dbReference>
<feature type="transmembrane region" description="Helical" evidence="4">
    <location>
        <begin position="96"/>
        <end position="120"/>
    </location>
</feature>
<name>A0A1T5LZP4_9FIRM</name>
<dbReference type="InterPro" id="IPR036388">
    <property type="entry name" value="WH-like_DNA-bd_sf"/>
</dbReference>
<feature type="transmembrane region" description="Helical" evidence="4">
    <location>
        <begin position="229"/>
        <end position="247"/>
    </location>
</feature>
<dbReference type="GO" id="GO:0003677">
    <property type="term" value="F:DNA binding"/>
    <property type="evidence" value="ECO:0007669"/>
    <property type="project" value="UniProtKB-KW"/>
</dbReference>
<organism evidence="6 7">
    <name type="scientific">Maledivibacter halophilus</name>
    <dbReference type="NCBI Taxonomy" id="36842"/>
    <lineage>
        <taxon>Bacteria</taxon>
        <taxon>Bacillati</taxon>
        <taxon>Bacillota</taxon>
        <taxon>Clostridia</taxon>
        <taxon>Peptostreptococcales</taxon>
        <taxon>Caminicellaceae</taxon>
        <taxon>Maledivibacter</taxon>
    </lineage>
</organism>
<dbReference type="Pfam" id="PF00196">
    <property type="entry name" value="GerE"/>
    <property type="match status" value="1"/>
</dbReference>
<dbReference type="RefSeq" id="WP_079493351.1">
    <property type="nucleotide sequence ID" value="NZ_FUZT01000009.1"/>
</dbReference>
<keyword evidence="4" id="KW-0812">Transmembrane</keyword>
<feature type="transmembrane region" description="Helical" evidence="4">
    <location>
        <begin position="194"/>
        <end position="217"/>
    </location>
</feature>
<proteinExistence type="predicted"/>
<feature type="transmembrane region" description="Helical" evidence="4">
    <location>
        <begin position="341"/>
        <end position="363"/>
    </location>
</feature>
<dbReference type="Proteomes" id="UP000190285">
    <property type="component" value="Unassembled WGS sequence"/>
</dbReference>
<dbReference type="GO" id="GO:0006355">
    <property type="term" value="P:regulation of DNA-templated transcription"/>
    <property type="evidence" value="ECO:0007669"/>
    <property type="project" value="InterPro"/>
</dbReference>
<keyword evidence="4" id="KW-1133">Transmembrane helix</keyword>
<dbReference type="PANTHER" id="PTHR44688:SF16">
    <property type="entry name" value="DNA-BINDING TRANSCRIPTIONAL ACTIVATOR DEVR_DOSR"/>
    <property type="match status" value="1"/>
</dbReference>
<feature type="transmembrane region" description="Helical" evidence="4">
    <location>
        <begin position="154"/>
        <end position="173"/>
    </location>
</feature>
<dbReference type="PRINTS" id="PR00038">
    <property type="entry name" value="HTHLUXR"/>
</dbReference>
<gene>
    <name evidence="6" type="ORF">SAMN02194393_03536</name>
</gene>
<evidence type="ECO:0000313" key="7">
    <source>
        <dbReference type="Proteomes" id="UP000190285"/>
    </source>
</evidence>
<feature type="transmembrane region" description="Helical" evidence="4">
    <location>
        <begin position="280"/>
        <end position="301"/>
    </location>
</feature>
<dbReference type="OrthoDB" id="9789465at2"/>
<feature type="transmembrane region" description="Helical" evidence="4">
    <location>
        <begin position="44"/>
        <end position="63"/>
    </location>
</feature>
<keyword evidence="4" id="KW-0472">Membrane</keyword>
<keyword evidence="7" id="KW-1185">Reference proteome</keyword>
<feature type="domain" description="HTH luxR-type" evidence="5">
    <location>
        <begin position="390"/>
        <end position="455"/>
    </location>
</feature>
<accession>A0A1T5LZP4</accession>
<sequence>MGKKFWYLVLSYGLFLGWLLSFLYNGPALNIIFRSSEVNCNHLAIAYILTPSIVFFYIGFYNIKRNYKSAFMKYSIILCFAGTVLTILIKDYNNPILAYIIAGIMGCCSVLFITGWGCYFVELLNIKNMYKNMAYVICLGYIIFNINQELDYRALDTLIMTSLFICLSGAYWASSRLIGTAAEKKQDFNIKLPTDLLVMMCFLMFLLNIGGGVVQTLISPLVEKKFGNIHIFDISVYFFIAVVIFKIKKRFQTDIIITLSIVVIACGYMTLVIFTKNPVFAYILIILGYAILDIFLWTLVGEMGYIFGRPIKIFLFIMSSNLMAVFMGNLLGMFLKSKNEHIYISISVSSIGAILAFAFLPFINKLMKKGFDEMEDIKNTRQAMEGVVTEDKAVKLLTVKELEIYKLMLLGLKNKEIAKKANITDNTLKGHARKIYKKLGVKNKKELLASLNKEANL</sequence>
<dbReference type="SUPFAM" id="SSF46894">
    <property type="entry name" value="C-terminal effector domain of the bipartite response regulators"/>
    <property type="match status" value="1"/>
</dbReference>
<evidence type="ECO:0000256" key="1">
    <source>
        <dbReference type="ARBA" id="ARBA00023015"/>
    </source>
</evidence>
<dbReference type="InterPro" id="IPR000792">
    <property type="entry name" value="Tscrpt_reg_LuxR_C"/>
</dbReference>
<dbReference type="CDD" id="cd06170">
    <property type="entry name" value="LuxR_C_like"/>
    <property type="match status" value="1"/>
</dbReference>
<reference evidence="6 7" key="1">
    <citation type="submission" date="2017-02" db="EMBL/GenBank/DDBJ databases">
        <authorList>
            <person name="Peterson S.W."/>
        </authorList>
    </citation>
    <scope>NUCLEOTIDE SEQUENCE [LARGE SCALE GENOMIC DNA]</scope>
    <source>
        <strain evidence="6 7">M1</strain>
    </source>
</reference>
<dbReference type="PANTHER" id="PTHR44688">
    <property type="entry name" value="DNA-BINDING TRANSCRIPTIONAL ACTIVATOR DEVR_DOSR"/>
    <property type="match status" value="1"/>
</dbReference>
<evidence type="ECO:0000256" key="4">
    <source>
        <dbReference type="SAM" id="Phobius"/>
    </source>
</evidence>
<dbReference type="SMART" id="SM00421">
    <property type="entry name" value="HTH_LUXR"/>
    <property type="match status" value="1"/>
</dbReference>
<feature type="transmembrane region" description="Helical" evidence="4">
    <location>
        <begin position="5"/>
        <end position="24"/>
    </location>
</feature>
<dbReference type="PROSITE" id="PS50043">
    <property type="entry name" value="HTH_LUXR_2"/>
    <property type="match status" value="1"/>
</dbReference>
<feature type="transmembrane region" description="Helical" evidence="4">
    <location>
        <begin position="132"/>
        <end position="148"/>
    </location>
</feature>
<feature type="transmembrane region" description="Helical" evidence="4">
    <location>
        <begin position="254"/>
        <end position="274"/>
    </location>
</feature>
<keyword evidence="3" id="KW-0804">Transcription</keyword>
<dbReference type="InterPro" id="IPR016032">
    <property type="entry name" value="Sig_transdc_resp-reg_C-effctor"/>
</dbReference>
<evidence type="ECO:0000313" key="6">
    <source>
        <dbReference type="EMBL" id="SKC81059.1"/>
    </source>
</evidence>
<feature type="transmembrane region" description="Helical" evidence="4">
    <location>
        <begin position="313"/>
        <end position="335"/>
    </location>
</feature>
<protein>
    <submittedName>
        <fullName evidence="6">Response regulator containing a CheY-like receiver domain and an HTH DNA-binding domain</fullName>
    </submittedName>
</protein>
<dbReference type="Gene3D" id="1.10.10.10">
    <property type="entry name" value="Winged helix-like DNA-binding domain superfamily/Winged helix DNA-binding domain"/>
    <property type="match status" value="1"/>
</dbReference>
<evidence type="ECO:0000256" key="3">
    <source>
        <dbReference type="ARBA" id="ARBA00023163"/>
    </source>
</evidence>
<keyword evidence="1" id="KW-0805">Transcription regulation</keyword>
<evidence type="ECO:0000259" key="5">
    <source>
        <dbReference type="PROSITE" id="PS50043"/>
    </source>
</evidence>
<dbReference type="STRING" id="36842.SAMN02194393_03536"/>
<evidence type="ECO:0000256" key="2">
    <source>
        <dbReference type="ARBA" id="ARBA00023125"/>
    </source>
</evidence>
<dbReference type="AlphaFoldDB" id="A0A1T5LZP4"/>